<keyword evidence="3" id="KW-1185">Reference proteome</keyword>
<dbReference type="InterPro" id="IPR024079">
    <property type="entry name" value="MetalloPept_cat_dom_sf"/>
</dbReference>
<reference evidence="2 3" key="1">
    <citation type="submission" date="2020-04" db="EMBL/GenBank/DDBJ databases">
        <title>Arthrobacter sp. nov.</title>
        <authorList>
            <person name="Liu S."/>
        </authorList>
    </citation>
    <scope>NUCLEOTIDE SEQUENCE [LARGE SCALE GENOMIC DNA]</scope>
    <source>
        <strain evidence="2 3">E918</strain>
    </source>
</reference>
<dbReference type="SUPFAM" id="SSF55486">
    <property type="entry name" value="Metalloproteases ('zincins'), catalytic domain"/>
    <property type="match status" value="2"/>
</dbReference>
<dbReference type="AlphaFoldDB" id="A0A7X6HBK5"/>
<protein>
    <recommendedName>
        <fullName evidence="4">Matrixin family metalloprotease</fullName>
    </recommendedName>
</protein>
<evidence type="ECO:0000313" key="3">
    <source>
        <dbReference type="Proteomes" id="UP000544090"/>
    </source>
</evidence>
<comment type="caution">
    <text evidence="2">The sequence shown here is derived from an EMBL/GenBank/DDBJ whole genome shotgun (WGS) entry which is preliminary data.</text>
</comment>
<sequence length="204" mass="21658">VLASEPALGTMGQEHEHVFVRGTDGSAWSKAWSLVPTVTLHLKILTAPTSFTVDQMVEGMRTVYATRGIGVAVGSRENLDLPLLTDLDVGSCTMGSVTTEQTQLFGNRNNVGTNQVAVYFIRSTNPPSNGCAAFPAGRPSCVVTSAASQWTLGHEVGHVLGLNHVDPTDRLMMGGGTWNITNPPPDLIDSERATMDNSPLTPSI</sequence>
<feature type="compositionally biased region" description="Polar residues" evidence="1">
    <location>
        <begin position="195"/>
        <end position="204"/>
    </location>
</feature>
<feature type="region of interest" description="Disordered" evidence="1">
    <location>
        <begin position="184"/>
        <end position="204"/>
    </location>
</feature>
<name>A0A7X6HBK5_9MICC</name>
<organism evidence="2 3">
    <name type="scientific">Arthrobacter mobilis</name>
    <dbReference type="NCBI Taxonomy" id="2724944"/>
    <lineage>
        <taxon>Bacteria</taxon>
        <taxon>Bacillati</taxon>
        <taxon>Actinomycetota</taxon>
        <taxon>Actinomycetes</taxon>
        <taxon>Micrococcales</taxon>
        <taxon>Micrococcaceae</taxon>
        <taxon>Arthrobacter</taxon>
    </lineage>
</organism>
<evidence type="ECO:0000256" key="1">
    <source>
        <dbReference type="SAM" id="MobiDB-lite"/>
    </source>
</evidence>
<accession>A0A7X6HBK5</accession>
<dbReference type="EMBL" id="JAAZSQ010000001">
    <property type="protein sequence ID" value="NKX53133.1"/>
    <property type="molecule type" value="Genomic_DNA"/>
</dbReference>
<dbReference type="Gene3D" id="3.40.390.10">
    <property type="entry name" value="Collagenase (Catalytic Domain)"/>
    <property type="match status" value="1"/>
</dbReference>
<dbReference type="RefSeq" id="WP_168484479.1">
    <property type="nucleotide sequence ID" value="NZ_JAAZSQ010000001.1"/>
</dbReference>
<evidence type="ECO:0008006" key="4">
    <source>
        <dbReference type="Google" id="ProtNLM"/>
    </source>
</evidence>
<dbReference type="Proteomes" id="UP000544090">
    <property type="component" value="Unassembled WGS sequence"/>
</dbReference>
<evidence type="ECO:0000313" key="2">
    <source>
        <dbReference type="EMBL" id="NKX53133.1"/>
    </source>
</evidence>
<proteinExistence type="predicted"/>
<gene>
    <name evidence="2" type="ORF">HGG74_01000</name>
</gene>
<dbReference type="GO" id="GO:0008237">
    <property type="term" value="F:metallopeptidase activity"/>
    <property type="evidence" value="ECO:0007669"/>
    <property type="project" value="InterPro"/>
</dbReference>
<feature type="non-terminal residue" evidence="2">
    <location>
        <position position="1"/>
    </location>
</feature>